<dbReference type="PANTHER" id="PTHR43178">
    <property type="entry name" value="DIHYDROLIPOAMIDE ACETYLTRANSFERASE COMPONENT OF PYRUVATE DEHYDROGENASE COMPLEX"/>
    <property type="match status" value="1"/>
</dbReference>
<dbReference type="InterPro" id="IPR004167">
    <property type="entry name" value="PSBD"/>
</dbReference>
<evidence type="ECO:0000256" key="9">
    <source>
        <dbReference type="RuleBase" id="RU003423"/>
    </source>
</evidence>
<dbReference type="PROSITE" id="PS50968">
    <property type="entry name" value="BIOTINYL_LIPOYL"/>
    <property type="match status" value="1"/>
</dbReference>
<comment type="cofactor">
    <cofactor evidence="1 9">
        <name>(R)-lipoate</name>
        <dbReference type="ChEBI" id="CHEBI:83088"/>
    </cofactor>
</comment>
<dbReference type="GO" id="GO:0031405">
    <property type="term" value="F:lipoic acid binding"/>
    <property type="evidence" value="ECO:0007669"/>
    <property type="project" value="TreeGrafter"/>
</dbReference>
<evidence type="ECO:0000256" key="4">
    <source>
        <dbReference type="ARBA" id="ARBA00022679"/>
    </source>
</evidence>
<dbReference type="EMBL" id="CP144103">
    <property type="protein sequence ID" value="WWC90177.1"/>
    <property type="molecule type" value="Genomic_DNA"/>
</dbReference>
<dbReference type="Pfam" id="PF00364">
    <property type="entry name" value="Biotin_lipoyl"/>
    <property type="match status" value="1"/>
</dbReference>
<dbReference type="EC" id="2.3.1.-" evidence="9"/>
<dbReference type="InterPro" id="IPR036625">
    <property type="entry name" value="E3-bd_dom_sf"/>
</dbReference>
<dbReference type="InterPro" id="IPR001078">
    <property type="entry name" value="2-oxoacid_DH_actylTfrase"/>
</dbReference>
<dbReference type="Proteomes" id="UP001355207">
    <property type="component" value="Chromosome 6"/>
</dbReference>
<keyword evidence="13" id="KW-1185">Reference proteome</keyword>
<keyword evidence="6" id="KW-0809">Transit peptide</keyword>
<dbReference type="InterPro" id="IPR000089">
    <property type="entry name" value="Biotin_lipoyl"/>
</dbReference>
<evidence type="ECO:0000256" key="6">
    <source>
        <dbReference type="ARBA" id="ARBA00022946"/>
    </source>
</evidence>
<comment type="subcellular location">
    <subcellularLocation>
        <location evidence="2">Mitochondrion matrix</location>
    </subcellularLocation>
</comment>
<gene>
    <name evidence="12" type="ORF">L201_005110</name>
</gene>
<dbReference type="InterPro" id="IPR011053">
    <property type="entry name" value="Single_hybrid_motif"/>
</dbReference>
<keyword evidence="8 9" id="KW-0012">Acyltransferase</keyword>
<feature type="domain" description="Lipoyl-binding" evidence="10">
    <location>
        <begin position="24"/>
        <end position="99"/>
    </location>
</feature>
<dbReference type="Pfam" id="PF00198">
    <property type="entry name" value="2-oxoacid_dh"/>
    <property type="match status" value="1"/>
</dbReference>
<dbReference type="Pfam" id="PF02817">
    <property type="entry name" value="E3_binding"/>
    <property type="match status" value="1"/>
</dbReference>
<dbReference type="FunFam" id="2.40.50.100:FF:000013">
    <property type="entry name" value="Dihydrolipoamide acetyltransferase component of pyruvate dehydrogenase complex"/>
    <property type="match status" value="1"/>
</dbReference>
<keyword evidence="5 9" id="KW-0450">Lipoyl</keyword>
<dbReference type="GO" id="GO:0016407">
    <property type="term" value="F:acetyltransferase activity"/>
    <property type="evidence" value="ECO:0007669"/>
    <property type="project" value="TreeGrafter"/>
</dbReference>
<protein>
    <recommendedName>
        <fullName evidence="9">Dihydrolipoamide acetyltransferase component of pyruvate dehydrogenase complex</fullName>
        <ecNumber evidence="9">2.3.1.-</ecNumber>
    </recommendedName>
</protein>
<dbReference type="SUPFAM" id="SSF51230">
    <property type="entry name" value="Single hybrid motif"/>
    <property type="match status" value="1"/>
</dbReference>
<evidence type="ECO:0000256" key="8">
    <source>
        <dbReference type="ARBA" id="ARBA00023315"/>
    </source>
</evidence>
<proteinExistence type="inferred from homology"/>
<dbReference type="InterPro" id="IPR050743">
    <property type="entry name" value="2-oxoacid_DH_E2_comp"/>
</dbReference>
<dbReference type="PANTHER" id="PTHR43178:SF5">
    <property type="entry name" value="LIPOAMIDE ACYLTRANSFERASE COMPONENT OF BRANCHED-CHAIN ALPHA-KETO ACID DEHYDROGENASE COMPLEX, MITOCHONDRIAL"/>
    <property type="match status" value="1"/>
</dbReference>
<dbReference type="Gene3D" id="3.30.559.10">
    <property type="entry name" value="Chloramphenicol acetyltransferase-like domain"/>
    <property type="match status" value="1"/>
</dbReference>
<comment type="similarity">
    <text evidence="3 9">Belongs to the 2-oxoacid dehydrogenase family.</text>
</comment>
<evidence type="ECO:0000259" key="11">
    <source>
        <dbReference type="PROSITE" id="PS51826"/>
    </source>
</evidence>
<dbReference type="SUPFAM" id="SSF52777">
    <property type="entry name" value="CoA-dependent acyltransferases"/>
    <property type="match status" value="1"/>
</dbReference>
<dbReference type="GO" id="GO:0005759">
    <property type="term" value="C:mitochondrial matrix"/>
    <property type="evidence" value="ECO:0007669"/>
    <property type="project" value="UniProtKB-SubCell"/>
</dbReference>
<evidence type="ECO:0000313" key="12">
    <source>
        <dbReference type="EMBL" id="WWC90177.1"/>
    </source>
</evidence>
<dbReference type="InterPro" id="IPR003016">
    <property type="entry name" value="2-oxoA_DH_lipoyl-BS"/>
</dbReference>
<sequence length="571" mass="63118">MEAQATGFIRSGRHNILTIPKFDVSPFKLHDIGEGITEVEIIKWYVEEGQEVSEFDALCEVQSDKSVVELTSHANGTVKGIKKSAGEVVKVGQVLCEIHTTEENGEEGLSLDSEEATPIKEEINSKESEPQPEIKSTEVKNAEKITEDLEKSQHSHVRKGRHPLHVNEDLEHDEQQGVNQRYSDPIQLHGEASILPSPPQVKRGNFDGAVQARREDTESVSSQNGKSIIKASPAIRTLASKLNINLNEIRGTGENGRITKIDLQKYDKITSSSPNLNNNDSLLNKSRHQVPESTRIEFGRTRKIMYKALGEQGKIPHFGYSHSLDLTRLLPYIKASNPSSSVDKNNVKNGYLASDIPPELVRNPINQEEDKQKTTLLSFLVKGFVLALEEHPIMRAKVKEENDKKWLEIGRDAIIGVAVSDPKYGLLTPSLPPFTPTVSISEITSHLHSLRESPSKPSIPANITISSIGGLGEGLGAMPILPPGGGLAICAVGKAKWELELNLSKGDINNGKSIWELNENEVIKGGWKSKLKVNVGWSGDHRVLEGAELISFTETWKKYIEQPWLWINITS</sequence>
<dbReference type="PROSITE" id="PS00189">
    <property type="entry name" value="LIPOYL"/>
    <property type="match status" value="1"/>
</dbReference>
<evidence type="ECO:0000256" key="2">
    <source>
        <dbReference type="ARBA" id="ARBA00004305"/>
    </source>
</evidence>
<evidence type="ECO:0000256" key="1">
    <source>
        <dbReference type="ARBA" id="ARBA00001938"/>
    </source>
</evidence>
<evidence type="ECO:0000256" key="5">
    <source>
        <dbReference type="ARBA" id="ARBA00022823"/>
    </source>
</evidence>
<dbReference type="Gene3D" id="4.10.320.10">
    <property type="entry name" value="E3-binding domain"/>
    <property type="match status" value="1"/>
</dbReference>
<evidence type="ECO:0000313" key="13">
    <source>
        <dbReference type="Proteomes" id="UP001355207"/>
    </source>
</evidence>
<evidence type="ECO:0000256" key="3">
    <source>
        <dbReference type="ARBA" id="ARBA00007317"/>
    </source>
</evidence>
<keyword evidence="4 9" id="KW-0808">Transferase</keyword>
<dbReference type="PROSITE" id="PS51826">
    <property type="entry name" value="PSBD"/>
    <property type="match status" value="1"/>
</dbReference>
<dbReference type="SUPFAM" id="SSF47005">
    <property type="entry name" value="Peripheral subunit-binding domain of 2-oxo acid dehydrogenase complex"/>
    <property type="match status" value="1"/>
</dbReference>
<dbReference type="CDD" id="cd06849">
    <property type="entry name" value="lipoyl_domain"/>
    <property type="match status" value="1"/>
</dbReference>
<dbReference type="GO" id="GO:0045333">
    <property type="term" value="P:cellular respiration"/>
    <property type="evidence" value="ECO:0007669"/>
    <property type="project" value="UniProtKB-ARBA"/>
</dbReference>
<feature type="domain" description="Peripheral subunit-binding (PSBD)" evidence="11">
    <location>
        <begin position="230"/>
        <end position="267"/>
    </location>
</feature>
<reference evidence="12 13" key="1">
    <citation type="submission" date="2024-01" db="EMBL/GenBank/DDBJ databases">
        <title>Comparative genomics of Cryptococcus and Kwoniella reveals pathogenesis evolution and contrasting modes of karyotype evolution via chromosome fusion or intercentromeric recombination.</title>
        <authorList>
            <person name="Coelho M.A."/>
            <person name="David-Palma M."/>
            <person name="Shea T."/>
            <person name="Bowers K."/>
            <person name="McGinley-Smith S."/>
            <person name="Mohammad A.W."/>
            <person name="Gnirke A."/>
            <person name="Yurkov A.M."/>
            <person name="Nowrousian M."/>
            <person name="Sun S."/>
            <person name="Cuomo C.A."/>
            <person name="Heitman J."/>
        </authorList>
    </citation>
    <scope>NUCLEOTIDE SEQUENCE [LARGE SCALE GENOMIC DNA]</scope>
    <source>
        <strain evidence="12 13">CBS 6074</strain>
    </source>
</reference>
<keyword evidence="7" id="KW-0496">Mitochondrion</keyword>
<dbReference type="GeneID" id="91095780"/>
<dbReference type="Gene3D" id="2.40.50.100">
    <property type="match status" value="1"/>
</dbReference>
<evidence type="ECO:0000259" key="10">
    <source>
        <dbReference type="PROSITE" id="PS50968"/>
    </source>
</evidence>
<evidence type="ECO:0000256" key="7">
    <source>
        <dbReference type="ARBA" id="ARBA00023128"/>
    </source>
</evidence>
<dbReference type="InterPro" id="IPR023213">
    <property type="entry name" value="CAT-like_dom_sf"/>
</dbReference>
<accession>A0AAX4JZP3</accession>
<dbReference type="RefSeq" id="XP_066076940.1">
    <property type="nucleotide sequence ID" value="XM_066220843.1"/>
</dbReference>
<dbReference type="AlphaFoldDB" id="A0AAX4JZP3"/>
<name>A0AAX4JZP3_9TREE</name>
<organism evidence="12 13">
    <name type="scientific">Kwoniella dendrophila CBS 6074</name>
    <dbReference type="NCBI Taxonomy" id="1295534"/>
    <lineage>
        <taxon>Eukaryota</taxon>
        <taxon>Fungi</taxon>
        <taxon>Dikarya</taxon>
        <taxon>Basidiomycota</taxon>
        <taxon>Agaricomycotina</taxon>
        <taxon>Tremellomycetes</taxon>
        <taxon>Tremellales</taxon>
        <taxon>Cryptococcaceae</taxon>
        <taxon>Kwoniella</taxon>
    </lineage>
</organism>